<dbReference type="Gene3D" id="3.30.420.40">
    <property type="match status" value="2"/>
</dbReference>
<dbReference type="AlphaFoldDB" id="A0AAU7CC17"/>
<organism evidence="2">
    <name type="scientific">Singulisphaera sp. Ch08</name>
    <dbReference type="NCBI Taxonomy" id="3120278"/>
    <lineage>
        <taxon>Bacteria</taxon>
        <taxon>Pseudomonadati</taxon>
        <taxon>Planctomycetota</taxon>
        <taxon>Planctomycetia</taxon>
        <taxon>Isosphaerales</taxon>
        <taxon>Isosphaeraceae</taxon>
        <taxon>Singulisphaera</taxon>
    </lineage>
</organism>
<dbReference type="PANTHER" id="PTHR18964">
    <property type="entry name" value="ROK (REPRESSOR, ORF, KINASE) FAMILY"/>
    <property type="match status" value="1"/>
</dbReference>
<dbReference type="CDD" id="cd23763">
    <property type="entry name" value="ASKHA_ATPase_ROK"/>
    <property type="match status" value="1"/>
</dbReference>
<dbReference type="InterPro" id="IPR043129">
    <property type="entry name" value="ATPase_NBD"/>
</dbReference>
<evidence type="ECO:0000256" key="1">
    <source>
        <dbReference type="ARBA" id="ARBA00006479"/>
    </source>
</evidence>
<reference evidence="2" key="1">
    <citation type="submission" date="2024-05" db="EMBL/GenBank/DDBJ databases">
        <title>Planctomycetes of the genus Singulisphaera possess chitinolytic capabilities.</title>
        <authorList>
            <person name="Ivanova A."/>
        </authorList>
    </citation>
    <scope>NUCLEOTIDE SEQUENCE</scope>
    <source>
        <strain evidence="2">Ch08T</strain>
    </source>
</reference>
<protein>
    <submittedName>
        <fullName evidence="2">ROK family protein</fullName>
    </submittedName>
</protein>
<dbReference type="EMBL" id="CP155447">
    <property type="protein sequence ID" value="XBH02711.1"/>
    <property type="molecule type" value="Genomic_DNA"/>
</dbReference>
<dbReference type="RefSeq" id="WP_406695452.1">
    <property type="nucleotide sequence ID" value="NZ_CP155447.1"/>
</dbReference>
<sequence>MTATAQPLLLGIEIGGTKLQLGLGRGDGQILALERRTIEPARGAAGILGQISEIVPILLSRIEITQASVAAVGIGFGGPVDANTGVLTKSHQVAGWDQFPLAEWVRANLQIPLVSIQNDADTAGLAEARFGAGVGFSPLLYVTIGSGIGGGLILDGQIYRGSGAGALEIGHLWIVDRTSSDLDIVKLEDVASGWAIATAARNYAERQIADGLTQWKVLQLADGHPSRINTAMVAEAAKAGDQEASFILGKAVFAMAHALNQAITLLAPHRIILGGGVSLIGEEYWFGPIRNQLNLNVFPPFRSTFDVVPAALGEDVVVHGGLALARDAVENQRGSQASEIRPA</sequence>
<dbReference type="SUPFAM" id="SSF53067">
    <property type="entry name" value="Actin-like ATPase domain"/>
    <property type="match status" value="1"/>
</dbReference>
<evidence type="ECO:0000313" key="2">
    <source>
        <dbReference type="EMBL" id="XBH02711.1"/>
    </source>
</evidence>
<dbReference type="InterPro" id="IPR000600">
    <property type="entry name" value="ROK"/>
</dbReference>
<dbReference type="PANTHER" id="PTHR18964:SF149">
    <property type="entry name" value="BIFUNCTIONAL UDP-N-ACETYLGLUCOSAMINE 2-EPIMERASE_N-ACETYLMANNOSAMINE KINASE"/>
    <property type="match status" value="1"/>
</dbReference>
<accession>A0AAU7CC17</accession>
<proteinExistence type="inferred from homology"/>
<name>A0AAU7CC17_9BACT</name>
<dbReference type="Pfam" id="PF00480">
    <property type="entry name" value="ROK"/>
    <property type="match status" value="1"/>
</dbReference>
<comment type="similarity">
    <text evidence="1">Belongs to the ROK (NagC/XylR) family.</text>
</comment>
<gene>
    <name evidence="2" type="ORF">V5E97_30970</name>
</gene>